<feature type="compositionally biased region" description="Basic and acidic residues" evidence="1">
    <location>
        <begin position="333"/>
        <end position="342"/>
    </location>
</feature>
<protein>
    <recommendedName>
        <fullName evidence="2">NERD domain-containing protein</fullName>
    </recommendedName>
</protein>
<dbReference type="Proteomes" id="UP000182945">
    <property type="component" value="Chromosome"/>
</dbReference>
<accession>A0AAC9J5Y1</accession>
<organism evidence="3 4">
    <name type="scientific">Virgibacillus halodenitrificans</name>
    <name type="common">Bacillus halodenitrificans</name>
    <dbReference type="NCBI Taxonomy" id="1482"/>
    <lineage>
        <taxon>Bacteria</taxon>
        <taxon>Bacillati</taxon>
        <taxon>Bacillota</taxon>
        <taxon>Bacilli</taxon>
        <taxon>Bacillales</taxon>
        <taxon>Bacillaceae</taxon>
        <taxon>Virgibacillus</taxon>
    </lineage>
</organism>
<gene>
    <name evidence="3" type="ORF">BME96_16685</name>
</gene>
<dbReference type="AlphaFoldDB" id="A0AAC9J5Y1"/>
<evidence type="ECO:0000256" key="1">
    <source>
        <dbReference type="SAM" id="MobiDB-lite"/>
    </source>
</evidence>
<dbReference type="PROSITE" id="PS50965">
    <property type="entry name" value="NERD"/>
    <property type="match status" value="1"/>
</dbReference>
<evidence type="ECO:0000259" key="2">
    <source>
        <dbReference type="PROSITE" id="PS50965"/>
    </source>
</evidence>
<evidence type="ECO:0000313" key="4">
    <source>
        <dbReference type="Proteomes" id="UP000182945"/>
    </source>
</evidence>
<feature type="domain" description="NERD" evidence="2">
    <location>
        <begin position="41"/>
        <end position="157"/>
    </location>
</feature>
<dbReference type="RefSeq" id="WP_071649709.1">
    <property type="nucleotide sequence ID" value="NZ_CP017962.1"/>
</dbReference>
<evidence type="ECO:0000313" key="3">
    <source>
        <dbReference type="EMBL" id="APC49724.1"/>
    </source>
</evidence>
<name>A0AAC9J5Y1_VIRHA</name>
<dbReference type="KEGG" id="vhl:BME96_16685"/>
<feature type="region of interest" description="Disordered" evidence="1">
    <location>
        <begin position="312"/>
        <end position="342"/>
    </location>
</feature>
<dbReference type="Pfam" id="PF08378">
    <property type="entry name" value="NERD"/>
    <property type="match status" value="1"/>
</dbReference>
<proteinExistence type="predicted"/>
<dbReference type="EMBL" id="CP017962">
    <property type="protein sequence ID" value="APC49724.1"/>
    <property type="molecule type" value="Genomic_DNA"/>
</dbReference>
<sequence>MHVNKRLKPYSVLCYEALFRQLKPQHRNNSTINQDYLFHLAGYRGEQLVDYQLSTHPLRHFHIYKGLRLKVNNNPFQIDTLLTSTKFFLNIEVKNMKGILNYNSELDQLTQTYNNSEKGYQSPVLQTFSHEMQLNFWLQQVTSFHGIPIESLVVIADPATIVKNPKNDPTFNEKVIYANKLIPKINELKAKYTNNRINKTGLRQIHEAILRCDTPKKPNLIKYYKLNNSHFLSGIECSNCHHSPLKRGRKKWYCCKCNLSDQTAHARKILDYFLLFNPTITNKECKLLLQTESDKTAYTALKSMELFETGSNRGRKYHAPPLEKYPQHSYVPNKERKPTLTQ</sequence>
<dbReference type="GeneID" id="71516046"/>
<dbReference type="InterPro" id="IPR011528">
    <property type="entry name" value="NERD"/>
</dbReference>
<reference evidence="3 4" key="1">
    <citation type="submission" date="2016-11" db="EMBL/GenBank/DDBJ databases">
        <title>Complete genome sequencing of Virgibacillus halodenitrificans PDB-F2.</title>
        <authorList>
            <person name="Sun Z."/>
            <person name="Zhou Y."/>
            <person name="Li H."/>
        </authorList>
    </citation>
    <scope>NUCLEOTIDE SEQUENCE [LARGE SCALE GENOMIC DNA]</scope>
    <source>
        <strain evidence="3 4">PDB-F2</strain>
    </source>
</reference>